<keyword evidence="6" id="KW-1185">Reference proteome</keyword>
<dbReference type="Pfam" id="PF07729">
    <property type="entry name" value="FCD"/>
    <property type="match status" value="1"/>
</dbReference>
<dbReference type="InterPro" id="IPR036388">
    <property type="entry name" value="WH-like_DNA-bd_sf"/>
</dbReference>
<gene>
    <name evidence="5" type="ORF">RV00_GL002562</name>
</gene>
<dbReference type="SMART" id="SM00345">
    <property type="entry name" value="HTH_GNTR"/>
    <property type="match status" value="1"/>
</dbReference>
<dbReference type="GO" id="GO:0003677">
    <property type="term" value="F:DNA binding"/>
    <property type="evidence" value="ECO:0007669"/>
    <property type="project" value="UniProtKB-KW"/>
</dbReference>
<dbReference type="GO" id="GO:0003700">
    <property type="term" value="F:DNA-binding transcription factor activity"/>
    <property type="evidence" value="ECO:0007669"/>
    <property type="project" value="InterPro"/>
</dbReference>
<proteinExistence type="predicted"/>
<keyword evidence="2" id="KW-0238">DNA-binding</keyword>
<keyword evidence="1" id="KW-0805">Transcription regulation</keyword>
<dbReference type="SMART" id="SM00895">
    <property type="entry name" value="FCD"/>
    <property type="match status" value="1"/>
</dbReference>
<evidence type="ECO:0000313" key="6">
    <source>
        <dbReference type="Proteomes" id="UP000183700"/>
    </source>
</evidence>
<dbReference type="Gene3D" id="1.20.120.530">
    <property type="entry name" value="GntR ligand-binding domain-like"/>
    <property type="match status" value="1"/>
</dbReference>
<evidence type="ECO:0000256" key="2">
    <source>
        <dbReference type="ARBA" id="ARBA00023125"/>
    </source>
</evidence>
<dbReference type="PROSITE" id="PS50949">
    <property type="entry name" value="HTH_GNTR"/>
    <property type="match status" value="1"/>
</dbReference>
<dbReference type="SUPFAM" id="SSF48008">
    <property type="entry name" value="GntR ligand-binding domain-like"/>
    <property type="match status" value="1"/>
</dbReference>
<dbReference type="InterPro" id="IPR000524">
    <property type="entry name" value="Tscrpt_reg_HTH_GntR"/>
</dbReference>
<accession>A0A1L8SV15</accession>
<feature type="domain" description="HTH gntR-type" evidence="4">
    <location>
        <begin position="9"/>
        <end position="76"/>
    </location>
</feature>
<comment type="caution">
    <text evidence="5">The sequence shown here is derived from an EMBL/GenBank/DDBJ whole genome shotgun (WGS) entry which is preliminary data.</text>
</comment>
<dbReference type="PANTHER" id="PTHR43537">
    <property type="entry name" value="TRANSCRIPTIONAL REGULATOR, GNTR FAMILY"/>
    <property type="match status" value="1"/>
</dbReference>
<dbReference type="Pfam" id="PF00392">
    <property type="entry name" value="GntR"/>
    <property type="match status" value="1"/>
</dbReference>
<evidence type="ECO:0000256" key="3">
    <source>
        <dbReference type="ARBA" id="ARBA00023163"/>
    </source>
</evidence>
<dbReference type="STRING" id="319970.RV00_GL002562"/>
<dbReference type="Proteomes" id="UP000183700">
    <property type="component" value="Unassembled WGS sequence"/>
</dbReference>
<reference evidence="5 6" key="1">
    <citation type="submission" date="2014-12" db="EMBL/GenBank/DDBJ databases">
        <title>Draft genome sequences of 29 type strains of Enterococci.</title>
        <authorList>
            <person name="Zhong Z."/>
            <person name="Sun Z."/>
            <person name="Liu W."/>
            <person name="Zhang W."/>
            <person name="Zhang H."/>
        </authorList>
    </citation>
    <scope>NUCLEOTIDE SEQUENCE [LARGE SCALE GENOMIC DNA]</scope>
    <source>
        <strain evidence="5 6">DSM 22802</strain>
    </source>
</reference>
<keyword evidence="3" id="KW-0804">Transcription</keyword>
<dbReference type="SUPFAM" id="SSF46785">
    <property type="entry name" value="Winged helix' DNA-binding domain"/>
    <property type="match status" value="1"/>
</dbReference>
<evidence type="ECO:0000313" key="5">
    <source>
        <dbReference type="EMBL" id="OJG35808.1"/>
    </source>
</evidence>
<dbReference type="InterPro" id="IPR036390">
    <property type="entry name" value="WH_DNA-bd_sf"/>
</dbReference>
<name>A0A1L8SV15_9ENTE</name>
<dbReference type="InterPro" id="IPR008920">
    <property type="entry name" value="TF_FadR/GntR_C"/>
</dbReference>
<dbReference type="AlphaFoldDB" id="A0A1L8SV15"/>
<dbReference type="EMBL" id="JXKM01000005">
    <property type="protein sequence ID" value="OJG35808.1"/>
    <property type="molecule type" value="Genomic_DNA"/>
</dbReference>
<evidence type="ECO:0000259" key="4">
    <source>
        <dbReference type="PROSITE" id="PS50949"/>
    </source>
</evidence>
<sequence>MKETTMIENSLQSQAYQSIRKKIIYSDLEPGKKISEKGLEGMFNIGRTPIRESLIQLRQQELVYTIPQSGTYVSQIDLTSAQNARFVREQLERQIMVECCAKMTDQTKKILQTILEEQEKAVHQKDERTFFHVDNLFHEACFEIADRKEIWNWLDHNNTHLERFRWLRVTIKGLRWETIMEQHYQLFEALISKNTEEASFLTSLHLHMMLNEQEAVVSHYPDYFRKR</sequence>
<protein>
    <submittedName>
        <fullName evidence="5">Transcriptional regulator, GntR family</fullName>
    </submittedName>
</protein>
<dbReference type="InterPro" id="IPR011711">
    <property type="entry name" value="GntR_C"/>
</dbReference>
<dbReference type="Gene3D" id="1.10.10.10">
    <property type="entry name" value="Winged helix-like DNA-binding domain superfamily/Winged helix DNA-binding domain"/>
    <property type="match status" value="1"/>
</dbReference>
<evidence type="ECO:0000256" key="1">
    <source>
        <dbReference type="ARBA" id="ARBA00023015"/>
    </source>
</evidence>
<organism evidence="5 6">
    <name type="scientific">Enterococcus devriesei</name>
    <dbReference type="NCBI Taxonomy" id="319970"/>
    <lineage>
        <taxon>Bacteria</taxon>
        <taxon>Bacillati</taxon>
        <taxon>Bacillota</taxon>
        <taxon>Bacilli</taxon>
        <taxon>Lactobacillales</taxon>
        <taxon>Enterococcaceae</taxon>
        <taxon>Enterococcus</taxon>
    </lineage>
</organism>
<dbReference type="PANTHER" id="PTHR43537:SF51">
    <property type="entry name" value="HTH-TYPE TRANSCRIPTIONAL REGULATOR LGOR-RELATED"/>
    <property type="match status" value="1"/>
</dbReference>
<dbReference type="CDD" id="cd07377">
    <property type="entry name" value="WHTH_GntR"/>
    <property type="match status" value="1"/>
</dbReference>